<accession>A0A1V1NUV4</accession>
<dbReference type="EMBL" id="ATBP01002026">
    <property type="protein sequence ID" value="ETR66372.1"/>
    <property type="molecule type" value="Genomic_DNA"/>
</dbReference>
<dbReference type="AlphaFoldDB" id="A0A1V1NUV4"/>
<comment type="caution">
    <text evidence="1">The sequence shown here is derived from an EMBL/GenBank/DDBJ whole genome shotgun (WGS) entry which is preliminary data.</text>
</comment>
<name>A0A1V1NUV4_9BACT</name>
<proteinExistence type="predicted"/>
<evidence type="ECO:0000313" key="1">
    <source>
        <dbReference type="EMBL" id="ETR66372.1"/>
    </source>
</evidence>
<reference evidence="2" key="1">
    <citation type="submission" date="2012-11" db="EMBL/GenBank/DDBJ databases">
        <authorList>
            <person name="Lucero-Rivera Y.E."/>
            <person name="Tovar-Ramirez D."/>
        </authorList>
    </citation>
    <scope>NUCLEOTIDE SEQUENCE [LARGE SCALE GENOMIC DNA]</scope>
    <source>
        <strain evidence="2">Araruama</strain>
    </source>
</reference>
<gene>
    <name evidence="1" type="ORF">OMM_05681</name>
</gene>
<evidence type="ECO:0000313" key="2">
    <source>
        <dbReference type="Proteomes" id="UP000189670"/>
    </source>
</evidence>
<organism evidence="1 2">
    <name type="scientific">Candidatus Magnetoglobus multicellularis str. Araruama</name>
    <dbReference type="NCBI Taxonomy" id="890399"/>
    <lineage>
        <taxon>Bacteria</taxon>
        <taxon>Pseudomonadati</taxon>
        <taxon>Thermodesulfobacteriota</taxon>
        <taxon>Desulfobacteria</taxon>
        <taxon>Desulfobacterales</taxon>
        <taxon>Desulfobacteraceae</taxon>
        <taxon>Candidatus Magnetoglobus</taxon>
    </lineage>
</organism>
<protein>
    <submittedName>
        <fullName evidence="1">Uncharacterized protein</fullName>
    </submittedName>
</protein>
<dbReference type="Proteomes" id="UP000189670">
    <property type="component" value="Unassembled WGS sequence"/>
</dbReference>
<sequence>MVYTYLLYIQYIISLIEKRNIELETIFEIIAELKQHSIFKFFDKLAPVLVPTLCVGTYLGRSASPALMFQMYKTQDAERPGCIPTQSVGTRTGSYQVKNLNIE</sequence>